<organism evidence="1 2">
    <name type="scientific">Leucogyrophana mollusca</name>
    <dbReference type="NCBI Taxonomy" id="85980"/>
    <lineage>
        <taxon>Eukaryota</taxon>
        <taxon>Fungi</taxon>
        <taxon>Dikarya</taxon>
        <taxon>Basidiomycota</taxon>
        <taxon>Agaricomycotina</taxon>
        <taxon>Agaricomycetes</taxon>
        <taxon>Agaricomycetidae</taxon>
        <taxon>Boletales</taxon>
        <taxon>Boletales incertae sedis</taxon>
        <taxon>Leucogyrophana</taxon>
    </lineage>
</organism>
<name>A0ACB8BYZ6_9AGAM</name>
<proteinExistence type="predicted"/>
<keyword evidence="2" id="KW-1185">Reference proteome</keyword>
<evidence type="ECO:0000313" key="2">
    <source>
        <dbReference type="Proteomes" id="UP000790709"/>
    </source>
</evidence>
<reference evidence="1" key="1">
    <citation type="journal article" date="2021" name="New Phytol.">
        <title>Evolutionary innovations through gain and loss of genes in the ectomycorrhizal Boletales.</title>
        <authorList>
            <person name="Wu G."/>
            <person name="Miyauchi S."/>
            <person name="Morin E."/>
            <person name="Kuo A."/>
            <person name="Drula E."/>
            <person name="Varga T."/>
            <person name="Kohler A."/>
            <person name="Feng B."/>
            <person name="Cao Y."/>
            <person name="Lipzen A."/>
            <person name="Daum C."/>
            <person name="Hundley H."/>
            <person name="Pangilinan J."/>
            <person name="Johnson J."/>
            <person name="Barry K."/>
            <person name="LaButti K."/>
            <person name="Ng V."/>
            <person name="Ahrendt S."/>
            <person name="Min B."/>
            <person name="Choi I.G."/>
            <person name="Park H."/>
            <person name="Plett J.M."/>
            <person name="Magnuson J."/>
            <person name="Spatafora J.W."/>
            <person name="Nagy L.G."/>
            <person name="Henrissat B."/>
            <person name="Grigoriev I.V."/>
            <person name="Yang Z.L."/>
            <person name="Xu J."/>
            <person name="Martin F.M."/>
        </authorList>
    </citation>
    <scope>NUCLEOTIDE SEQUENCE</scope>
    <source>
        <strain evidence="1">KUC20120723A-06</strain>
    </source>
</reference>
<evidence type="ECO:0000313" key="1">
    <source>
        <dbReference type="EMBL" id="KAH7930742.1"/>
    </source>
</evidence>
<comment type="caution">
    <text evidence="1">The sequence shown here is derived from an EMBL/GenBank/DDBJ whole genome shotgun (WGS) entry which is preliminary data.</text>
</comment>
<gene>
    <name evidence="1" type="ORF">BV22DRAFT_51199</name>
</gene>
<accession>A0ACB8BYZ6</accession>
<protein>
    <submittedName>
        <fullName evidence="1">Uncharacterized protein</fullName>
    </submittedName>
</protein>
<sequence>MAFVGSTAPPPITRNIIMLLSKIAAATLFVSAAVAHYCTNKTPTQDWALYVYPEIDCDKGNDVIAIDSFSGNLGTSSSNDKSSCLNLKNVGTAKSLIFNARSESYSMYIYSESGCKGGETVVNGPYFTPDGVTENGKPVFSTPPKSFQVVRYD</sequence>
<dbReference type="EMBL" id="MU266330">
    <property type="protein sequence ID" value="KAH7930742.1"/>
    <property type="molecule type" value="Genomic_DNA"/>
</dbReference>
<dbReference type="Proteomes" id="UP000790709">
    <property type="component" value="Unassembled WGS sequence"/>
</dbReference>